<dbReference type="SUPFAM" id="SSF53474">
    <property type="entry name" value="alpha/beta-Hydrolases"/>
    <property type="match status" value="1"/>
</dbReference>
<evidence type="ECO:0000313" key="4">
    <source>
        <dbReference type="Proteomes" id="UP001213972"/>
    </source>
</evidence>
<protein>
    <submittedName>
        <fullName evidence="3">Alpha/beta hydrolase fold domain-containing protein</fullName>
    </submittedName>
</protein>
<feature type="domain" description="Alpha/beta hydrolase fold-3" evidence="2">
    <location>
        <begin position="85"/>
        <end position="299"/>
    </location>
</feature>
<organism evidence="3 4">
    <name type="scientific">Candidatus Microbacterium phytovorans</name>
    <dbReference type="NCBI Taxonomy" id="3121374"/>
    <lineage>
        <taxon>Bacteria</taxon>
        <taxon>Bacillati</taxon>
        <taxon>Actinomycetota</taxon>
        <taxon>Actinomycetes</taxon>
        <taxon>Micrococcales</taxon>
        <taxon>Microbacteriaceae</taxon>
        <taxon>Microbacterium</taxon>
    </lineage>
</organism>
<dbReference type="InterPro" id="IPR050300">
    <property type="entry name" value="GDXG_lipolytic_enzyme"/>
</dbReference>
<dbReference type="Gene3D" id="3.40.50.1820">
    <property type="entry name" value="alpha/beta hydrolase"/>
    <property type="match status" value="1"/>
</dbReference>
<proteinExistence type="predicted"/>
<dbReference type="Proteomes" id="UP001213972">
    <property type="component" value="Chromosome"/>
</dbReference>
<dbReference type="PANTHER" id="PTHR48081:SF8">
    <property type="entry name" value="ALPHA_BETA HYDROLASE FOLD-3 DOMAIN-CONTAINING PROTEIN-RELATED"/>
    <property type="match status" value="1"/>
</dbReference>
<dbReference type="Pfam" id="PF07859">
    <property type="entry name" value="Abhydrolase_3"/>
    <property type="match status" value="1"/>
</dbReference>
<evidence type="ECO:0000259" key="2">
    <source>
        <dbReference type="Pfam" id="PF07859"/>
    </source>
</evidence>
<gene>
    <name evidence="3" type="ORF">P0Y48_09885</name>
</gene>
<keyword evidence="1 3" id="KW-0378">Hydrolase</keyword>
<sequence>MTGGETSSAGGLHPYFADRLPSIAGLSMDMLWNDPRARERFEAYLSDEEAWTPPPGVRIEDHAASADCPVAVRVYIPEEPAGTPLVWLHGGGFAFGDLDMLEAHAVAAELSARARSVVVSVDYRLASESVRYPLPVDDVVAAWRWAQDALGLEAPALGGASAGAALAVSAALRCARGGESGAAEGAPVPALLLAYPFLHFPNPAPDAALATHLAPLPPVLRLTSDTVTQLVLGYVGRISDVPAEAMPGAARLDGLPPTCLAIAGVDDLRPSAELFAAQLDEVGVPVTVHLGEGMPHGFLNRVPAVPGVSAALDALADALAPRPVLTDSDPTEEAP</sequence>
<name>A0AAJ5VYK9_9MICO</name>
<dbReference type="GO" id="GO:0016787">
    <property type="term" value="F:hydrolase activity"/>
    <property type="evidence" value="ECO:0007669"/>
    <property type="project" value="UniProtKB-KW"/>
</dbReference>
<dbReference type="EMBL" id="CP119321">
    <property type="protein sequence ID" value="WEK12776.1"/>
    <property type="molecule type" value="Genomic_DNA"/>
</dbReference>
<evidence type="ECO:0000256" key="1">
    <source>
        <dbReference type="ARBA" id="ARBA00022801"/>
    </source>
</evidence>
<dbReference type="PANTHER" id="PTHR48081">
    <property type="entry name" value="AB HYDROLASE SUPERFAMILY PROTEIN C4A8.06C"/>
    <property type="match status" value="1"/>
</dbReference>
<evidence type="ECO:0000313" key="3">
    <source>
        <dbReference type="EMBL" id="WEK12776.1"/>
    </source>
</evidence>
<dbReference type="InterPro" id="IPR029058">
    <property type="entry name" value="AB_hydrolase_fold"/>
</dbReference>
<dbReference type="AlphaFoldDB" id="A0AAJ5VYK9"/>
<reference evidence="3" key="1">
    <citation type="submission" date="2023-03" db="EMBL/GenBank/DDBJ databases">
        <title>Andean soil-derived lignocellulolytic bacterial consortium as a source of novel taxa and putative plastic-active enzymes.</title>
        <authorList>
            <person name="Diaz-Garcia L."/>
            <person name="Chuvochina M."/>
            <person name="Feuerriegel G."/>
            <person name="Bunk B."/>
            <person name="Sproer C."/>
            <person name="Streit W.R."/>
            <person name="Rodriguez L.M."/>
            <person name="Overmann J."/>
            <person name="Jimenez D.J."/>
        </authorList>
    </citation>
    <scope>NUCLEOTIDE SEQUENCE</scope>
    <source>
        <strain evidence="3">MAG 4610</strain>
    </source>
</reference>
<accession>A0AAJ5VYK9</accession>
<dbReference type="InterPro" id="IPR013094">
    <property type="entry name" value="AB_hydrolase_3"/>
</dbReference>